<dbReference type="EMBL" id="UOFH01000145">
    <property type="protein sequence ID" value="VAW60447.1"/>
    <property type="molecule type" value="Genomic_DNA"/>
</dbReference>
<reference evidence="2" key="1">
    <citation type="submission" date="2018-06" db="EMBL/GenBank/DDBJ databases">
        <authorList>
            <person name="Zhirakovskaya E."/>
        </authorList>
    </citation>
    <scope>NUCLEOTIDE SEQUENCE</scope>
</reference>
<proteinExistence type="predicted"/>
<evidence type="ECO:0000259" key="1">
    <source>
        <dbReference type="Pfam" id="PF02169"/>
    </source>
</evidence>
<sequence length="338" mass="37837">MKNILIFIKRVMFLFVLSSSFVAAELKPGWVNGDVRTYPNNQYMSATGSASNEELAKNRALANLSKIFETHIKVLSVSQSDTQVVKKDSEENISKNIFLSQKIELRTDKIISGAQIVELWKDEALFTYHALAVLDRAQAGSNIKDEMRRIDRDTKIQMKRSEKEKDALLSLSALNKAVVLQFERQALHKTLKVIDVRGKGDPSKWSLAELQGRLEKQYSTLSIGAAVDSDPIGELNQLLKSAMGNAGFSAGDESSQFTLVVNLDVQDLGFRQGWYWLRGKLSVKMIESNGKVRGRVQWPLKVSALKHDDAESRLMTQVSNKLDTEIKSAIFKISTGNK</sequence>
<evidence type="ECO:0000313" key="2">
    <source>
        <dbReference type="EMBL" id="VAW60447.1"/>
    </source>
</evidence>
<protein>
    <recommendedName>
        <fullName evidence="1">Lipoprotein LPP20-like domain-containing protein</fullName>
    </recommendedName>
</protein>
<dbReference type="AlphaFoldDB" id="A0A3B0XBT1"/>
<organism evidence="2">
    <name type="scientific">hydrothermal vent metagenome</name>
    <dbReference type="NCBI Taxonomy" id="652676"/>
    <lineage>
        <taxon>unclassified sequences</taxon>
        <taxon>metagenomes</taxon>
        <taxon>ecological metagenomes</taxon>
    </lineage>
</organism>
<name>A0A3B0XBT1_9ZZZZ</name>
<gene>
    <name evidence="2" type="ORF">MNBD_GAMMA08-2099</name>
</gene>
<dbReference type="Pfam" id="PF02169">
    <property type="entry name" value="LPP20"/>
    <property type="match status" value="1"/>
</dbReference>
<feature type="domain" description="Lipoprotein LPP20-like" evidence="1">
    <location>
        <begin position="28"/>
        <end position="135"/>
    </location>
</feature>
<dbReference type="Gene3D" id="3.10.28.20">
    <property type="entry name" value="Acetamidase/Formamidase-like domains"/>
    <property type="match status" value="1"/>
</dbReference>
<dbReference type="InterPro" id="IPR024952">
    <property type="entry name" value="LPP20-like_dom"/>
</dbReference>
<accession>A0A3B0XBT1</accession>